<name>A0A6M3X820_9ZZZZ</name>
<sequence length="51" mass="6162">METWWIVKGKNHRQKIISATKPWDEQYKPKSAVGPYWSRSEALIMLHFWTT</sequence>
<evidence type="ECO:0000313" key="1">
    <source>
        <dbReference type="EMBL" id="QJH93283.1"/>
    </source>
</evidence>
<protein>
    <submittedName>
        <fullName evidence="1">Uncharacterized protein</fullName>
    </submittedName>
</protein>
<accession>A0A6M3X820</accession>
<dbReference type="EMBL" id="MT143963">
    <property type="protein sequence ID" value="QJH93283.1"/>
    <property type="molecule type" value="Genomic_DNA"/>
</dbReference>
<reference evidence="1" key="1">
    <citation type="submission" date="2020-03" db="EMBL/GenBank/DDBJ databases">
        <title>The deep terrestrial virosphere.</title>
        <authorList>
            <person name="Holmfeldt K."/>
            <person name="Nilsson E."/>
            <person name="Simone D."/>
            <person name="Lopez-Fernandez M."/>
            <person name="Wu X."/>
            <person name="de Brujin I."/>
            <person name="Lundin D."/>
            <person name="Andersson A."/>
            <person name="Bertilsson S."/>
            <person name="Dopson M."/>
        </authorList>
    </citation>
    <scope>NUCLEOTIDE SEQUENCE</scope>
    <source>
        <strain evidence="1">MM171B04126</strain>
    </source>
</reference>
<dbReference type="AlphaFoldDB" id="A0A6M3X820"/>
<organism evidence="1">
    <name type="scientific">viral metagenome</name>
    <dbReference type="NCBI Taxonomy" id="1070528"/>
    <lineage>
        <taxon>unclassified sequences</taxon>
        <taxon>metagenomes</taxon>
        <taxon>organismal metagenomes</taxon>
    </lineage>
</organism>
<gene>
    <name evidence="1" type="ORF">MM171B04126_0005</name>
</gene>
<proteinExistence type="predicted"/>